<name>A0A5R9A3N1_PSENT</name>
<evidence type="ECO:0000313" key="2">
    <source>
        <dbReference type="EMBL" id="TLP72665.1"/>
    </source>
</evidence>
<gene>
    <name evidence="2" type="ORF">FEA48_20610</name>
</gene>
<protein>
    <submittedName>
        <fullName evidence="2">Uncharacterized protein</fullName>
    </submittedName>
</protein>
<organism evidence="2 3">
    <name type="scientific">Pseudomonas nitroreducens</name>
    <dbReference type="NCBI Taxonomy" id="46680"/>
    <lineage>
        <taxon>Bacteria</taxon>
        <taxon>Pseudomonadati</taxon>
        <taxon>Pseudomonadota</taxon>
        <taxon>Gammaproteobacteria</taxon>
        <taxon>Pseudomonadales</taxon>
        <taxon>Pseudomonadaceae</taxon>
        <taxon>Pseudomonas</taxon>
    </lineage>
</organism>
<proteinExistence type="predicted"/>
<comment type="caution">
    <text evidence="2">The sequence shown here is derived from an EMBL/GenBank/DDBJ whole genome shotgun (WGS) entry which is preliminary data.</text>
</comment>
<sequence length="160" mass="17171">MSDMPQENPFQTPAAVLQDAATTATGEPLYRLAAVGIATFFGTPLAGAWVIVQNLKTLGRSHESRNIWLMGIGLTLAIFVIGYFLPENTSGTPIAVGSVVGMYYLAKQTFGVAVERHLAAGGQWRSNWRAFGISLLFLLAVVAVILVVSLFLVYVLGVEL</sequence>
<dbReference type="Proteomes" id="UP000307510">
    <property type="component" value="Unassembled WGS sequence"/>
</dbReference>
<keyword evidence="1" id="KW-0472">Membrane</keyword>
<keyword evidence="1" id="KW-0812">Transmembrane</keyword>
<dbReference type="EMBL" id="VASG01000005">
    <property type="protein sequence ID" value="TLP72665.1"/>
    <property type="molecule type" value="Genomic_DNA"/>
</dbReference>
<accession>A0A5R9A3N1</accession>
<evidence type="ECO:0000256" key="1">
    <source>
        <dbReference type="SAM" id="Phobius"/>
    </source>
</evidence>
<reference evidence="2 3" key="1">
    <citation type="submission" date="2019-05" db="EMBL/GenBank/DDBJ databases">
        <authorList>
            <person name="Moore K."/>
            <person name="O'Neill P."/>
            <person name="Farbos A."/>
            <person name="Studholme D.J."/>
        </authorList>
    </citation>
    <scope>NUCLEOTIDE SEQUENCE [LARGE SCALE GENOMIC DNA]</scope>
    <source>
        <strain evidence="2 3">DSM 9128</strain>
    </source>
</reference>
<reference evidence="3" key="2">
    <citation type="submission" date="2019-06" db="EMBL/GenBank/DDBJ databases">
        <title>AzeR, a transcriptional regulator that responds to azelaic acid in Pseudomonas nitroreducens.</title>
        <authorList>
            <person name="Bez C."/>
            <person name="Javvadi S.G."/>
            <person name="Bertani I."/>
            <person name="Devescovi G."/>
            <person name="Studholme D.J."/>
            <person name="Geller A."/>
            <person name="Levy A."/>
            <person name="Venturi V."/>
        </authorList>
    </citation>
    <scope>NUCLEOTIDE SEQUENCE [LARGE SCALE GENOMIC DNA]</scope>
    <source>
        <strain evidence="3">DSM 9128</strain>
    </source>
</reference>
<feature type="transmembrane region" description="Helical" evidence="1">
    <location>
        <begin position="32"/>
        <end position="55"/>
    </location>
</feature>
<feature type="transmembrane region" description="Helical" evidence="1">
    <location>
        <begin position="135"/>
        <end position="157"/>
    </location>
</feature>
<feature type="transmembrane region" description="Helical" evidence="1">
    <location>
        <begin position="91"/>
        <end position="114"/>
    </location>
</feature>
<dbReference type="RefSeq" id="WP_138215433.1">
    <property type="nucleotide sequence ID" value="NZ_VASG01000005.1"/>
</dbReference>
<keyword evidence="1" id="KW-1133">Transmembrane helix</keyword>
<feature type="transmembrane region" description="Helical" evidence="1">
    <location>
        <begin position="67"/>
        <end position="85"/>
    </location>
</feature>
<dbReference type="AlphaFoldDB" id="A0A5R9A3N1"/>
<evidence type="ECO:0000313" key="3">
    <source>
        <dbReference type="Proteomes" id="UP000307510"/>
    </source>
</evidence>